<organism evidence="1 2">
    <name type="scientific">Ktedonobacter robiniae</name>
    <dbReference type="NCBI Taxonomy" id="2778365"/>
    <lineage>
        <taxon>Bacteria</taxon>
        <taxon>Bacillati</taxon>
        <taxon>Chloroflexota</taxon>
        <taxon>Ktedonobacteria</taxon>
        <taxon>Ktedonobacterales</taxon>
        <taxon>Ktedonobacteraceae</taxon>
        <taxon>Ktedonobacter</taxon>
    </lineage>
</organism>
<evidence type="ECO:0008006" key="3">
    <source>
        <dbReference type="Google" id="ProtNLM"/>
    </source>
</evidence>
<proteinExistence type="predicted"/>
<protein>
    <recommendedName>
        <fullName evidence="3">Zinc ribbon domain-containing protein</fullName>
    </recommendedName>
</protein>
<reference evidence="1 2" key="1">
    <citation type="journal article" date="2021" name="Int. J. Syst. Evol. Microbiol.">
        <title>Reticulibacter mediterranei gen. nov., sp. nov., within the new family Reticulibacteraceae fam. nov., and Ktedonospora formicarum gen. nov., sp. nov., Ktedonobacter robiniae sp. nov., Dictyobacter formicarum sp. nov. and Dictyobacter arantiisoli sp. nov., belonging to the class Ktedonobacteria.</title>
        <authorList>
            <person name="Yabe S."/>
            <person name="Zheng Y."/>
            <person name="Wang C.M."/>
            <person name="Sakai Y."/>
            <person name="Abe K."/>
            <person name="Yokota A."/>
            <person name="Donadio S."/>
            <person name="Cavaletti L."/>
            <person name="Monciardini P."/>
        </authorList>
    </citation>
    <scope>NUCLEOTIDE SEQUENCE [LARGE SCALE GENOMIC DNA]</scope>
    <source>
        <strain evidence="1 2">SOSP1-30</strain>
    </source>
</reference>
<dbReference type="EMBL" id="BNJG01000001">
    <property type="protein sequence ID" value="GHO52900.1"/>
    <property type="molecule type" value="Genomic_DNA"/>
</dbReference>
<evidence type="ECO:0000313" key="2">
    <source>
        <dbReference type="Proteomes" id="UP000654345"/>
    </source>
</evidence>
<sequence>MRRKQQRTLALQTVCELLRIMDIAPETVHADQAFTALDELYYTQPQSVAYRWWESATEREIDCFIDEWEEWREQELAKCPFCQYQVENRDFVFCQACSALLEGVNG</sequence>
<comment type="caution">
    <text evidence="1">The sequence shown here is derived from an EMBL/GenBank/DDBJ whole genome shotgun (WGS) entry which is preliminary data.</text>
</comment>
<accession>A0ABQ3UKH7</accession>
<name>A0ABQ3UKH7_9CHLR</name>
<dbReference type="Proteomes" id="UP000654345">
    <property type="component" value="Unassembled WGS sequence"/>
</dbReference>
<keyword evidence="2" id="KW-1185">Reference proteome</keyword>
<evidence type="ECO:0000313" key="1">
    <source>
        <dbReference type="EMBL" id="GHO52900.1"/>
    </source>
</evidence>
<dbReference type="RefSeq" id="WP_201369760.1">
    <property type="nucleotide sequence ID" value="NZ_BNJG01000001.1"/>
</dbReference>
<gene>
    <name evidence="1" type="ORF">KSB_13750</name>
</gene>